<keyword evidence="3" id="KW-0833">Ubl conjugation pathway</keyword>
<keyword evidence="3" id="KW-0788">Thiol protease</keyword>
<evidence type="ECO:0000256" key="4">
    <source>
        <dbReference type="SAM" id="MobiDB-lite"/>
    </source>
</evidence>
<accession>A0ABD2XWG4</accession>
<comment type="catalytic activity">
    <reaction evidence="3">
        <text>Thiol-dependent hydrolysis of ester, thioester, amide, peptide and isopeptide bonds formed by the C-terminal Gly of ubiquitin (a 76-residue protein attached to proteins as an intracellular targeting signal).</text>
        <dbReference type="EC" id="3.4.19.12"/>
    </reaction>
</comment>
<dbReference type="PROSITE" id="PS00973">
    <property type="entry name" value="USP_2"/>
    <property type="match status" value="1"/>
</dbReference>
<feature type="region of interest" description="Disordered" evidence="4">
    <location>
        <begin position="81"/>
        <end position="101"/>
    </location>
</feature>
<gene>
    <name evidence="7" type="ORF">ACH5RR_041843</name>
</gene>
<dbReference type="Pfam" id="PF06337">
    <property type="entry name" value="DUSP"/>
    <property type="match status" value="1"/>
</dbReference>
<dbReference type="InterPro" id="IPR018200">
    <property type="entry name" value="USP_CS"/>
</dbReference>
<dbReference type="Gene3D" id="3.10.20.90">
    <property type="entry name" value="Phosphatidylinositol 3-kinase Catalytic Subunit, Chain A, domain 1"/>
    <property type="match status" value="1"/>
</dbReference>
<dbReference type="SMART" id="SM00695">
    <property type="entry name" value="DUSP"/>
    <property type="match status" value="1"/>
</dbReference>
<dbReference type="Pfam" id="PF00443">
    <property type="entry name" value="UCH"/>
    <property type="match status" value="1"/>
</dbReference>
<dbReference type="InterPro" id="IPR001394">
    <property type="entry name" value="Peptidase_C19_UCH"/>
</dbReference>
<dbReference type="PROSITE" id="PS00972">
    <property type="entry name" value="USP_1"/>
    <property type="match status" value="1"/>
</dbReference>
<dbReference type="InterPro" id="IPR038765">
    <property type="entry name" value="Papain-like_cys_pep_sf"/>
</dbReference>
<dbReference type="Gene3D" id="3.30.2230.10">
    <property type="entry name" value="DUSP-like"/>
    <property type="match status" value="1"/>
</dbReference>
<dbReference type="Gene3D" id="3.90.70.10">
    <property type="entry name" value="Cysteine proteinases"/>
    <property type="match status" value="2"/>
</dbReference>
<comment type="caution">
    <text evidence="7">The sequence shown here is derived from an EMBL/GenBank/DDBJ whole genome shotgun (WGS) entry which is preliminary data.</text>
</comment>
<dbReference type="GO" id="GO:0004843">
    <property type="term" value="F:cysteine-type deubiquitinase activity"/>
    <property type="evidence" value="ECO:0007669"/>
    <property type="project" value="UniProtKB-UniRule"/>
</dbReference>
<dbReference type="Proteomes" id="UP001630127">
    <property type="component" value="Unassembled WGS sequence"/>
</dbReference>
<name>A0ABD2XWG4_9GENT</name>
<protein>
    <recommendedName>
        <fullName evidence="3">Ubiquitin carboxyl-terminal hydrolase</fullName>
        <ecNumber evidence="3">3.4.19.12</ecNumber>
    </recommendedName>
</protein>
<dbReference type="PANTHER" id="PTHR21646">
    <property type="entry name" value="UBIQUITIN CARBOXYL-TERMINAL HYDROLASE"/>
    <property type="match status" value="1"/>
</dbReference>
<proteinExistence type="inferred from homology"/>
<feature type="domain" description="DUSP" evidence="6">
    <location>
        <begin position="25"/>
        <end position="147"/>
    </location>
</feature>
<dbReference type="InterPro" id="IPR028889">
    <property type="entry name" value="USP"/>
</dbReference>
<keyword evidence="3" id="KW-0378">Hydrolase</keyword>
<comment type="similarity">
    <text evidence="1 3">Belongs to the peptidase C19 family.</text>
</comment>
<evidence type="ECO:0000259" key="6">
    <source>
        <dbReference type="PROSITE" id="PS51283"/>
    </source>
</evidence>
<dbReference type="EMBL" id="JBJUIK010000017">
    <property type="protein sequence ID" value="KAL3499111.1"/>
    <property type="molecule type" value="Genomic_DNA"/>
</dbReference>
<dbReference type="InterPro" id="IPR050185">
    <property type="entry name" value="Ub_carboxyl-term_hydrolase"/>
</dbReference>
<dbReference type="GO" id="GO:0006508">
    <property type="term" value="P:proteolysis"/>
    <property type="evidence" value="ECO:0007669"/>
    <property type="project" value="UniProtKB-KW"/>
</dbReference>
<dbReference type="SUPFAM" id="SSF54001">
    <property type="entry name" value="Cysteine proteinases"/>
    <property type="match status" value="1"/>
</dbReference>
<reference evidence="7 8" key="1">
    <citation type="submission" date="2024-11" db="EMBL/GenBank/DDBJ databases">
        <title>A near-complete genome assembly of Cinchona calisaya.</title>
        <authorList>
            <person name="Lian D.C."/>
            <person name="Zhao X.W."/>
            <person name="Wei L."/>
        </authorList>
    </citation>
    <scope>NUCLEOTIDE SEQUENCE [LARGE SCALE GENOMIC DNA]</scope>
    <source>
        <tissue evidence="7">Nenye</tissue>
    </source>
</reference>
<dbReference type="EC" id="3.4.19.12" evidence="3"/>
<dbReference type="AlphaFoldDB" id="A0ABD2XWG4"/>
<organism evidence="7 8">
    <name type="scientific">Cinchona calisaya</name>
    <dbReference type="NCBI Taxonomy" id="153742"/>
    <lineage>
        <taxon>Eukaryota</taxon>
        <taxon>Viridiplantae</taxon>
        <taxon>Streptophyta</taxon>
        <taxon>Embryophyta</taxon>
        <taxon>Tracheophyta</taxon>
        <taxon>Spermatophyta</taxon>
        <taxon>Magnoliopsida</taxon>
        <taxon>eudicotyledons</taxon>
        <taxon>Gunneridae</taxon>
        <taxon>Pentapetalae</taxon>
        <taxon>asterids</taxon>
        <taxon>lamiids</taxon>
        <taxon>Gentianales</taxon>
        <taxon>Rubiaceae</taxon>
        <taxon>Cinchonoideae</taxon>
        <taxon>Cinchoneae</taxon>
        <taxon>Cinchona</taxon>
    </lineage>
</organism>
<evidence type="ECO:0000256" key="2">
    <source>
        <dbReference type="ARBA" id="ARBA00037450"/>
    </source>
</evidence>
<evidence type="ECO:0000256" key="1">
    <source>
        <dbReference type="ARBA" id="ARBA00009085"/>
    </source>
</evidence>
<dbReference type="SUPFAM" id="SSF143791">
    <property type="entry name" value="DUSP-like"/>
    <property type="match status" value="1"/>
</dbReference>
<keyword evidence="3" id="KW-0645">Protease</keyword>
<evidence type="ECO:0000313" key="8">
    <source>
        <dbReference type="Proteomes" id="UP001630127"/>
    </source>
</evidence>
<evidence type="ECO:0000259" key="5">
    <source>
        <dbReference type="PROSITE" id="PS50235"/>
    </source>
</evidence>
<sequence length="930" mass="105128">MTIPDSGYMMIDNNGSIELPAPSTCTPDEEMRVILDLTRKAESNLRDGNLYYVISTRWYRGWQKYIGQPVGVFSFDEHPTEAKTSSTADRPGPIDNSDIVLNGSDNDNPQLLRTVEEGRDYVLVPKDVWEMLYAWYKGGPVLARKMISAGDNKQFHVEVFPLCLTLIDSRDKSQSVVRLSKKASLLELYETICQLKGIKPEKARIWDYFNKQKQKVLVASNQTLEESNLQMDQHILLEVQIDGFWSSGFGMDSTGNDLALVPVEPLRSSVTIAGGPTLSNGYSSGDSSNVYQGFSLSSAHGDMEDGYESSRPVIKVDKGGLAGLQNLGNTCFMNSALQCLVHTPPIFEYFLEDYSDEINRQNPLGMHGELALAFGELLRKLWSSGRTPVAPRAFKTKLARFAPQFSGYNQHDSQELLAFLLDGLHEDLNRVKQKPYIETKDSDGRPDEEVADEFWRYHKARNDSIIVDVCQGQYKSTLVCPVCNKISITFDPFMYLSLPLPSTATRTMRITVFYGDGSGLPMPYTVTVLKHGCCKDLIQALGTACCLRTDEYLLLAEVYEHRIYRYLENPSELLSSIKDDEHIVAYRLCKKGVELIRLEITHRFLEKSSLDNLKAGERKLFLTPLITFLEDPQSGADIDLAVNRMLCSLKRTRFSSYASSCNGWEQTNGCSTELGSGTQSTGSTESEEMPGSEMSFHLYLTDERGLSCRPIAEDSPIKFGRIVKVMLDWTRKEHELYDTSYLKDLPEVHKTGLTVKKTKQEAISLFSCLDAFLKEEPLGPDDMWYCPCCKEHRQATKKLDLWRLPDILVFHLKRFSYSRWLKSKLDTFVNFPIRNLDLSKYVKSNEAYEGSHVYELYAISNHYGGLGGGHYSAYCKLIHDNRWYHFDDSHVAPVSEDEIRKSAAYVLFYQRVRGKSNGSVGEPSHSNGAS</sequence>
<dbReference type="InterPro" id="IPR006615">
    <property type="entry name" value="Pept_C19_DUSP"/>
</dbReference>
<keyword evidence="8" id="KW-1185">Reference proteome</keyword>
<evidence type="ECO:0000256" key="3">
    <source>
        <dbReference type="RuleBase" id="RU366025"/>
    </source>
</evidence>
<evidence type="ECO:0000313" key="7">
    <source>
        <dbReference type="EMBL" id="KAL3499111.1"/>
    </source>
</evidence>
<dbReference type="PANTHER" id="PTHR21646:SF46">
    <property type="entry name" value="UBIQUITIN CARBOXYL-TERMINAL HYDROLASE"/>
    <property type="match status" value="1"/>
</dbReference>
<comment type="function">
    <text evidence="2 3">Recognizes and hydrolyzes the peptide bond at the C-terminal Gly of ubiquitin. Involved in the processing of poly-ubiquitin precursors as well as that of ubiquitinated proteins.</text>
</comment>
<feature type="domain" description="USP" evidence="5">
    <location>
        <begin position="322"/>
        <end position="912"/>
    </location>
</feature>
<dbReference type="CDD" id="cd02674">
    <property type="entry name" value="Peptidase_C19R"/>
    <property type="match status" value="1"/>
</dbReference>
<dbReference type="PROSITE" id="PS51283">
    <property type="entry name" value="DUSP"/>
    <property type="match status" value="1"/>
</dbReference>
<dbReference type="InterPro" id="IPR035927">
    <property type="entry name" value="DUSP-like_sf"/>
</dbReference>
<dbReference type="PROSITE" id="PS50235">
    <property type="entry name" value="USP_3"/>
    <property type="match status" value="1"/>
</dbReference>